<dbReference type="GO" id="GO:0008671">
    <property type="term" value="F:2-dehydro-3-deoxygalactonokinase activity"/>
    <property type="evidence" value="ECO:0007669"/>
    <property type="project" value="UniProtKB-EC"/>
</dbReference>
<reference evidence="1 2" key="1">
    <citation type="submission" date="2015-12" db="EMBL/GenBank/DDBJ databases">
        <title>Genome sequence of the marine Rhodobacteraceae strain O3.65, Candidatus Tritonibacter horizontis.</title>
        <authorList>
            <person name="Poehlein A."/>
            <person name="Giebel H.A."/>
            <person name="Voget S."/>
            <person name="Brinkhoff T."/>
        </authorList>
    </citation>
    <scope>NUCLEOTIDE SEQUENCE [LARGE SCALE GENOMIC DNA]</scope>
    <source>
        <strain evidence="1 2">O3.65</strain>
    </source>
</reference>
<sequence>MTQEPHSTPSWIAVDWGTSHLRIWPMDDDDRPLCRIDSDKGMGVLAPTAYEETLLTLLEPYIQGREQLEVICCGMAGSRQGWVEAPYLVAPCAPPSVDTATRVVTADKRLDVRILSGVMQHAPADVMRGEETQIAGVLAAEPEMDGVICLPGTHTKWVSVRAGQITHFATFLTGELFQLVSKQSVLRHSVATEGWDQGAFEAGCHAAIKSPHGIANALFRLRAEALLSDLDPIIARSRASGYLLGLEIEDMRRNWQDKTVVIVGENEIARAYAVALQSQGAETIVADAEEITLAGLRTARAPKT</sequence>
<protein>
    <submittedName>
        <fullName evidence="1">Putative 2-dehydro-3-deoxygalactonokinase DgoK1</fullName>
        <ecNumber evidence="1">2.7.1.58</ecNumber>
    </submittedName>
</protein>
<dbReference type="AlphaFoldDB" id="A0A132C2S6"/>
<dbReference type="RefSeq" id="WP_068239475.1">
    <property type="nucleotide sequence ID" value="NZ_LPUY01000008.1"/>
</dbReference>
<accession>A0A132C2S6</accession>
<evidence type="ECO:0000313" key="1">
    <source>
        <dbReference type="EMBL" id="KUP94891.1"/>
    </source>
</evidence>
<dbReference type="InterPro" id="IPR007729">
    <property type="entry name" value="DGOK"/>
</dbReference>
<keyword evidence="1" id="KW-0808">Transferase</keyword>
<dbReference type="InterPro" id="IPR042257">
    <property type="entry name" value="DGOK_C"/>
</dbReference>
<gene>
    <name evidence="1" type="primary">dgoK1</name>
    <name evidence="1" type="ORF">TRIHO_02250</name>
</gene>
<dbReference type="InterPro" id="IPR042258">
    <property type="entry name" value="DGOK_N"/>
</dbReference>
<dbReference type="OrthoDB" id="256574at2"/>
<dbReference type="Gene3D" id="3.30.420.310">
    <property type="entry name" value="2-keto-3-deoxy-galactonokinase, C-terminal domain"/>
    <property type="match status" value="1"/>
</dbReference>
<dbReference type="Proteomes" id="UP000068382">
    <property type="component" value="Unassembled WGS sequence"/>
</dbReference>
<dbReference type="PATRIC" id="fig|1768241.3.peg.227"/>
<evidence type="ECO:0000313" key="2">
    <source>
        <dbReference type="Proteomes" id="UP000068382"/>
    </source>
</evidence>
<name>A0A132C2S6_9RHOB</name>
<keyword evidence="2" id="KW-1185">Reference proteome</keyword>
<keyword evidence="1" id="KW-0418">Kinase</keyword>
<dbReference type="EMBL" id="LPUY01000008">
    <property type="protein sequence ID" value="KUP94891.1"/>
    <property type="molecule type" value="Genomic_DNA"/>
</dbReference>
<dbReference type="Gene3D" id="3.30.420.300">
    <property type="entry name" value="2-keto-3-deoxy-galactonokinase, substrate binding domain"/>
    <property type="match status" value="1"/>
</dbReference>
<organism evidence="1 2">
    <name type="scientific">Tritonibacter horizontis</name>
    <dbReference type="NCBI Taxonomy" id="1768241"/>
    <lineage>
        <taxon>Bacteria</taxon>
        <taxon>Pseudomonadati</taxon>
        <taxon>Pseudomonadota</taxon>
        <taxon>Alphaproteobacteria</taxon>
        <taxon>Rhodobacterales</taxon>
        <taxon>Paracoccaceae</taxon>
        <taxon>Tritonibacter</taxon>
    </lineage>
</organism>
<dbReference type="Pfam" id="PF05035">
    <property type="entry name" value="DGOK"/>
    <property type="match status" value="1"/>
</dbReference>
<dbReference type="EC" id="2.7.1.58" evidence="1"/>
<proteinExistence type="predicted"/>
<dbReference type="GO" id="GO:0034194">
    <property type="term" value="P:D-galactonate catabolic process"/>
    <property type="evidence" value="ECO:0007669"/>
    <property type="project" value="InterPro"/>
</dbReference>
<comment type="caution">
    <text evidence="1">The sequence shown here is derived from an EMBL/GenBank/DDBJ whole genome shotgun (WGS) entry which is preliminary data.</text>
</comment>